<feature type="domain" description="VIT" evidence="3">
    <location>
        <begin position="1"/>
        <end position="126"/>
    </location>
</feature>
<feature type="region of interest" description="Disordered" evidence="1">
    <location>
        <begin position="680"/>
        <end position="735"/>
    </location>
</feature>
<dbReference type="Pfam" id="PF13768">
    <property type="entry name" value="VWA_3"/>
    <property type="match status" value="1"/>
</dbReference>
<accession>A0AAD4H642</accession>
<dbReference type="InterPro" id="IPR013694">
    <property type="entry name" value="VIT"/>
</dbReference>
<feature type="non-terminal residue" evidence="4">
    <location>
        <position position="735"/>
    </location>
</feature>
<dbReference type="PROSITE" id="PS51468">
    <property type="entry name" value="VIT"/>
    <property type="match status" value="1"/>
</dbReference>
<feature type="domain" description="VWFA" evidence="2">
    <location>
        <begin position="271"/>
        <end position="442"/>
    </location>
</feature>
<dbReference type="Proteomes" id="UP001194580">
    <property type="component" value="Unassembled WGS sequence"/>
</dbReference>
<feature type="compositionally biased region" description="Acidic residues" evidence="1">
    <location>
        <begin position="721"/>
        <end position="735"/>
    </location>
</feature>
<sequence length="735" mass="80692">MTVVNRLYLPLVNVKAHATIVSSSASTRLTQTFINSSNTLLRELTYCFPLYEGVSVVAFKARIGDRTIVGEVKEREKAKIDFNAAVAQGQRAALFEQSLAASDVFTTSIGNVPAGAKVDVDITYVGELKHDAEVDGTRLTIPARVLPRYGNHVVSLLPLASSLSSSTMDIVVDVTLPSQNTIQKIQSPSHPISVTLGTTSVTPNVEPALSKASATLALGSVGLDQDFILQIVAKDAGVPTAVLETHPTIPNHRALMATLVPRFVLPLEHPEIVFVIDCSGSMGLKRMELAKSALKVFLKSLPVGVKFNICSFGTRHSFLWERSMSYTQETLEEAVRHVSVMSSDFGGTEMLQPLKKTIEMRFNDMPLEIMLLTDGEIWKQDQLFNYINEQVAAATSSLRVFTLGVGSGVSHALIEGVAKAGRGFSQAVSDGEKMDGKIVRMLKGALSPHITDYTLQVKYTSTAAMDDERTLSADEEFELVERVEDYLKIGDGSGAKSRPETPKKSISLFDTSVDLDGDISMHNDATDLTGQGRYAHLPPLPPPRLLQVPSEIPPLYALNRTTVYLLMGPECSHRTPTSVVLRGTSNNGPLELEIPIQVLEEKSELVHQMAAKKAIAELEQGRGWLKYARDRFTDERLDSKYKGRFDEMVEREAVRLGVQFQVGGKWCSFVAVEKRVGDARKKKQERLQQKAKAKDKATEDVTADKTEEKNEEATQPKGDNDGELELESEGDDDWD</sequence>
<evidence type="ECO:0000259" key="3">
    <source>
        <dbReference type="PROSITE" id="PS51468"/>
    </source>
</evidence>
<dbReference type="InterPro" id="IPR002035">
    <property type="entry name" value="VWF_A"/>
</dbReference>
<dbReference type="AlphaFoldDB" id="A0AAD4H642"/>
<dbReference type="EMBL" id="JAAAIL010000942">
    <property type="protein sequence ID" value="KAG0272362.1"/>
    <property type="molecule type" value="Genomic_DNA"/>
</dbReference>
<name>A0AAD4H642_9FUNG</name>
<proteinExistence type="predicted"/>
<keyword evidence="5" id="KW-1185">Reference proteome</keyword>
<dbReference type="SMART" id="SM00327">
    <property type="entry name" value="VWA"/>
    <property type="match status" value="1"/>
</dbReference>
<feature type="compositionally biased region" description="Basic and acidic residues" evidence="1">
    <location>
        <begin position="680"/>
        <end position="720"/>
    </location>
</feature>
<dbReference type="Pfam" id="PF08487">
    <property type="entry name" value="VIT"/>
    <property type="match status" value="1"/>
</dbReference>
<reference evidence="4" key="1">
    <citation type="journal article" date="2020" name="Fungal Divers.">
        <title>Resolving the Mortierellaceae phylogeny through synthesis of multi-gene phylogenetics and phylogenomics.</title>
        <authorList>
            <person name="Vandepol N."/>
            <person name="Liber J."/>
            <person name="Desiro A."/>
            <person name="Na H."/>
            <person name="Kennedy M."/>
            <person name="Barry K."/>
            <person name="Grigoriev I.V."/>
            <person name="Miller A.N."/>
            <person name="O'Donnell K."/>
            <person name="Stajich J.E."/>
            <person name="Bonito G."/>
        </authorList>
    </citation>
    <scope>NUCLEOTIDE SEQUENCE</scope>
    <source>
        <strain evidence="4">NRRL 28262</strain>
    </source>
</reference>
<protein>
    <submittedName>
        <fullName evidence="4">Uncharacterized protein</fullName>
    </submittedName>
</protein>
<comment type="caution">
    <text evidence="4">The sequence shown here is derived from an EMBL/GenBank/DDBJ whole genome shotgun (WGS) entry which is preliminary data.</text>
</comment>
<evidence type="ECO:0000259" key="2">
    <source>
        <dbReference type="PROSITE" id="PS50234"/>
    </source>
</evidence>
<dbReference type="InterPro" id="IPR036465">
    <property type="entry name" value="vWFA_dom_sf"/>
</dbReference>
<dbReference type="PROSITE" id="PS50234">
    <property type="entry name" value="VWFA"/>
    <property type="match status" value="1"/>
</dbReference>
<dbReference type="PANTHER" id="PTHR45737">
    <property type="entry name" value="VON WILLEBRAND FACTOR A DOMAIN-CONTAINING PROTEIN 5A"/>
    <property type="match status" value="1"/>
</dbReference>
<gene>
    <name evidence="4" type="ORF">BGZ95_011904</name>
</gene>
<dbReference type="Gene3D" id="3.40.50.410">
    <property type="entry name" value="von Willebrand factor, type A domain"/>
    <property type="match status" value="1"/>
</dbReference>
<evidence type="ECO:0000256" key="1">
    <source>
        <dbReference type="SAM" id="MobiDB-lite"/>
    </source>
</evidence>
<organism evidence="4 5">
    <name type="scientific">Linnemannia exigua</name>
    <dbReference type="NCBI Taxonomy" id="604196"/>
    <lineage>
        <taxon>Eukaryota</taxon>
        <taxon>Fungi</taxon>
        <taxon>Fungi incertae sedis</taxon>
        <taxon>Mucoromycota</taxon>
        <taxon>Mortierellomycotina</taxon>
        <taxon>Mortierellomycetes</taxon>
        <taxon>Mortierellales</taxon>
        <taxon>Mortierellaceae</taxon>
        <taxon>Linnemannia</taxon>
    </lineage>
</organism>
<dbReference type="SUPFAM" id="SSF53300">
    <property type="entry name" value="vWA-like"/>
    <property type="match status" value="1"/>
</dbReference>
<dbReference type="PANTHER" id="PTHR45737:SF6">
    <property type="entry name" value="VON WILLEBRAND FACTOR A DOMAIN-CONTAINING PROTEIN 5A"/>
    <property type="match status" value="1"/>
</dbReference>
<evidence type="ECO:0000313" key="5">
    <source>
        <dbReference type="Proteomes" id="UP001194580"/>
    </source>
</evidence>
<evidence type="ECO:0000313" key="4">
    <source>
        <dbReference type="EMBL" id="KAG0272362.1"/>
    </source>
</evidence>
<dbReference type="SMART" id="SM00609">
    <property type="entry name" value="VIT"/>
    <property type="match status" value="1"/>
</dbReference>